<sequence>MASEYVATELAISVGIDMVDSSSPEDRARQAVKWLQLRLNDEAALAPILLVVPFTPMTAKKLLNKDSTLLGNSQQELLSRGVGGRRHENNELGEGDWLISMHKKLVGCCALGSKGDLEELNVIVLEVMFKCQIMGVKRKEVDSHGSDDTRYVVG</sequence>
<protein>
    <submittedName>
        <fullName evidence="1">Uncharacterized protein</fullName>
    </submittedName>
</protein>
<keyword evidence="2" id="KW-1185">Reference proteome</keyword>
<organism evidence="1 2">
    <name type="scientific">Linum trigynum</name>
    <dbReference type="NCBI Taxonomy" id="586398"/>
    <lineage>
        <taxon>Eukaryota</taxon>
        <taxon>Viridiplantae</taxon>
        <taxon>Streptophyta</taxon>
        <taxon>Embryophyta</taxon>
        <taxon>Tracheophyta</taxon>
        <taxon>Spermatophyta</taxon>
        <taxon>Magnoliopsida</taxon>
        <taxon>eudicotyledons</taxon>
        <taxon>Gunneridae</taxon>
        <taxon>Pentapetalae</taxon>
        <taxon>rosids</taxon>
        <taxon>fabids</taxon>
        <taxon>Malpighiales</taxon>
        <taxon>Linaceae</taxon>
        <taxon>Linum</taxon>
    </lineage>
</organism>
<dbReference type="Proteomes" id="UP001497516">
    <property type="component" value="Chromosome 9"/>
</dbReference>
<name>A0AAV2GRQ3_9ROSI</name>
<dbReference type="AlphaFoldDB" id="A0AAV2GRQ3"/>
<accession>A0AAV2GRQ3</accession>
<reference evidence="1 2" key="1">
    <citation type="submission" date="2024-04" db="EMBL/GenBank/DDBJ databases">
        <authorList>
            <person name="Fracassetti M."/>
        </authorList>
    </citation>
    <scope>NUCLEOTIDE SEQUENCE [LARGE SCALE GENOMIC DNA]</scope>
</reference>
<evidence type="ECO:0000313" key="2">
    <source>
        <dbReference type="Proteomes" id="UP001497516"/>
    </source>
</evidence>
<evidence type="ECO:0000313" key="1">
    <source>
        <dbReference type="EMBL" id="CAL1413147.1"/>
    </source>
</evidence>
<gene>
    <name evidence="1" type="ORF">LTRI10_LOCUS52398</name>
</gene>
<dbReference type="EMBL" id="OZ034822">
    <property type="protein sequence ID" value="CAL1413147.1"/>
    <property type="molecule type" value="Genomic_DNA"/>
</dbReference>
<proteinExistence type="predicted"/>